<dbReference type="Proteomes" id="UP001150055">
    <property type="component" value="Unassembled WGS sequence"/>
</dbReference>
<reference evidence="1" key="1">
    <citation type="submission" date="2022-12" db="EMBL/GenBank/DDBJ databases">
        <title>Acinetobacter lactucae: Emerging opportunistic pathogenic species of genus Acinetobacter isolated from immunocompromised patients in clinical settings of India.</title>
        <authorList>
            <person name="Amar A.K."/>
            <person name="Sawant A.R."/>
            <person name="Meera M."/>
            <person name="Tomar A."/>
            <person name="Sistla S."/>
            <person name="Prashanth K."/>
        </authorList>
    </citation>
    <scope>NUCLEOTIDE SEQUENCE</scope>
    <source>
        <strain evidence="1">PKAL1828C</strain>
    </source>
</reference>
<organism evidence="1 2">
    <name type="scientific">Acinetobacter lactucae</name>
    <dbReference type="NCBI Taxonomy" id="1785128"/>
    <lineage>
        <taxon>Bacteria</taxon>
        <taxon>Pseudomonadati</taxon>
        <taxon>Pseudomonadota</taxon>
        <taxon>Gammaproteobacteria</taxon>
        <taxon>Moraxellales</taxon>
        <taxon>Moraxellaceae</taxon>
        <taxon>Acinetobacter</taxon>
        <taxon>Acinetobacter calcoaceticus/baumannii complex</taxon>
    </lineage>
</organism>
<gene>
    <name evidence="1" type="ORF">M0O54_09275</name>
</gene>
<dbReference type="EMBL" id="JALNTG010000030">
    <property type="protein sequence ID" value="MDD9320306.1"/>
    <property type="molecule type" value="Genomic_DNA"/>
</dbReference>
<protein>
    <submittedName>
        <fullName evidence="1">Uncharacterized protein</fullName>
    </submittedName>
</protein>
<dbReference type="RefSeq" id="WP_274579071.1">
    <property type="nucleotide sequence ID" value="NZ_JALNTG010000030.1"/>
</dbReference>
<sequence length="104" mass="11430">MNYKPLTESEVLAVLAEGELDASDLLYTANPNFEKRFKRLNTALAKLIDEVREYFPDAQYYSPNDGMVLLLGNSHAVDDGQPPQQELVAANSGALNGRLSGGDW</sequence>
<dbReference type="AlphaFoldDB" id="A0AB35K1F7"/>
<accession>A0AB35K1F7</accession>
<name>A0AB35K1F7_9GAMM</name>
<evidence type="ECO:0000313" key="1">
    <source>
        <dbReference type="EMBL" id="MDD9320306.1"/>
    </source>
</evidence>
<proteinExistence type="predicted"/>
<evidence type="ECO:0000313" key="2">
    <source>
        <dbReference type="Proteomes" id="UP001150055"/>
    </source>
</evidence>
<comment type="caution">
    <text evidence="1">The sequence shown here is derived from an EMBL/GenBank/DDBJ whole genome shotgun (WGS) entry which is preliminary data.</text>
</comment>